<dbReference type="InterPro" id="IPR021994">
    <property type="entry name" value="DUF3592"/>
</dbReference>
<dbReference type="OrthoDB" id="9855061at2"/>
<evidence type="ECO:0000256" key="1">
    <source>
        <dbReference type="SAM" id="Phobius"/>
    </source>
</evidence>
<dbReference type="Proteomes" id="UP000317648">
    <property type="component" value="Chromosome"/>
</dbReference>
<dbReference type="AlphaFoldDB" id="A0A518DP70"/>
<gene>
    <name evidence="3" type="ORF">Pla8534_14190</name>
</gene>
<feature type="domain" description="DUF3592" evidence="2">
    <location>
        <begin position="99"/>
        <end position="153"/>
    </location>
</feature>
<evidence type="ECO:0000259" key="2">
    <source>
        <dbReference type="Pfam" id="PF12158"/>
    </source>
</evidence>
<feature type="transmembrane region" description="Helical" evidence="1">
    <location>
        <begin position="52"/>
        <end position="73"/>
    </location>
</feature>
<accession>A0A518DP70</accession>
<keyword evidence="1" id="KW-0812">Transmembrane</keyword>
<dbReference type="EMBL" id="CP036433">
    <property type="protein sequence ID" value="QDU93639.1"/>
    <property type="molecule type" value="Genomic_DNA"/>
</dbReference>
<keyword evidence="1" id="KW-0472">Membrane</keyword>
<evidence type="ECO:0000313" key="3">
    <source>
        <dbReference type="EMBL" id="QDU93639.1"/>
    </source>
</evidence>
<dbReference type="RefSeq" id="WP_145050668.1">
    <property type="nucleotide sequence ID" value="NZ_CP036433.1"/>
</dbReference>
<dbReference type="Pfam" id="PF12158">
    <property type="entry name" value="DUF3592"/>
    <property type="match status" value="1"/>
</dbReference>
<organism evidence="3 4">
    <name type="scientific">Lignipirellula cremea</name>
    <dbReference type="NCBI Taxonomy" id="2528010"/>
    <lineage>
        <taxon>Bacteria</taxon>
        <taxon>Pseudomonadati</taxon>
        <taxon>Planctomycetota</taxon>
        <taxon>Planctomycetia</taxon>
        <taxon>Pirellulales</taxon>
        <taxon>Pirellulaceae</taxon>
        <taxon>Lignipirellula</taxon>
    </lineage>
</organism>
<feature type="transmembrane region" description="Helical" evidence="1">
    <location>
        <begin position="15"/>
        <end position="40"/>
    </location>
</feature>
<reference evidence="3 4" key="1">
    <citation type="submission" date="2019-02" db="EMBL/GenBank/DDBJ databases">
        <title>Deep-cultivation of Planctomycetes and their phenomic and genomic characterization uncovers novel biology.</title>
        <authorList>
            <person name="Wiegand S."/>
            <person name="Jogler M."/>
            <person name="Boedeker C."/>
            <person name="Pinto D."/>
            <person name="Vollmers J."/>
            <person name="Rivas-Marin E."/>
            <person name="Kohn T."/>
            <person name="Peeters S.H."/>
            <person name="Heuer A."/>
            <person name="Rast P."/>
            <person name="Oberbeckmann S."/>
            <person name="Bunk B."/>
            <person name="Jeske O."/>
            <person name="Meyerdierks A."/>
            <person name="Storesund J.E."/>
            <person name="Kallscheuer N."/>
            <person name="Luecker S."/>
            <person name="Lage O.M."/>
            <person name="Pohl T."/>
            <person name="Merkel B.J."/>
            <person name="Hornburger P."/>
            <person name="Mueller R.-W."/>
            <person name="Bruemmer F."/>
            <person name="Labrenz M."/>
            <person name="Spormann A.M."/>
            <person name="Op den Camp H."/>
            <person name="Overmann J."/>
            <person name="Amann R."/>
            <person name="Jetten M.S.M."/>
            <person name="Mascher T."/>
            <person name="Medema M.H."/>
            <person name="Devos D.P."/>
            <person name="Kaster A.-K."/>
            <person name="Ovreas L."/>
            <person name="Rohde M."/>
            <person name="Galperin M.Y."/>
            <person name="Jogler C."/>
        </authorList>
    </citation>
    <scope>NUCLEOTIDE SEQUENCE [LARGE SCALE GENOMIC DNA]</scope>
    <source>
        <strain evidence="3 4">Pla85_3_4</strain>
    </source>
</reference>
<evidence type="ECO:0000313" key="4">
    <source>
        <dbReference type="Proteomes" id="UP000317648"/>
    </source>
</evidence>
<keyword evidence="1" id="KW-1133">Transmembrane helix</keyword>
<protein>
    <recommendedName>
        <fullName evidence="2">DUF3592 domain-containing protein</fullName>
    </recommendedName>
</protein>
<sequence>MTRNAPTSRILKNDYFSLLMLLFIGGVWMMAIGGSIIGALPEHQGEPFEVNIPLVVLLVVIAVVVTLLLGWLARQRIGDFKRIISSGPEVQGRIQSIHFFKDRGRVEYDYQFEGESYHAGNAIWKNRETTPFREGDAITLILDPDKPSRAFIAALYT</sequence>
<proteinExistence type="predicted"/>
<dbReference type="KEGG" id="lcre:Pla8534_14190"/>
<keyword evidence="4" id="KW-1185">Reference proteome</keyword>
<name>A0A518DP70_9BACT</name>